<comment type="similarity">
    <text evidence="1">Belongs to the ATP-dependent AMP-binding enzyme family.</text>
</comment>
<protein>
    <recommendedName>
        <fullName evidence="2">Putative long chain fatty acid-CoA ligase VraA</fullName>
    </recommendedName>
    <alternativeName>
        <fullName evidence="4">Acyl-CoA synthetase</fullName>
    </alternativeName>
</protein>
<evidence type="ECO:0000256" key="1">
    <source>
        <dbReference type="ARBA" id="ARBA00006432"/>
    </source>
</evidence>
<dbReference type="Gene3D" id="3.40.50.12780">
    <property type="entry name" value="N-terminal domain of ligase-like"/>
    <property type="match status" value="1"/>
</dbReference>
<dbReference type="InterPro" id="IPR020845">
    <property type="entry name" value="AMP-binding_CS"/>
</dbReference>
<evidence type="ECO:0000313" key="7">
    <source>
        <dbReference type="EMBL" id="VYU10297.1"/>
    </source>
</evidence>
<evidence type="ECO:0000256" key="3">
    <source>
        <dbReference type="ARBA" id="ARBA00022598"/>
    </source>
</evidence>
<dbReference type="PROSITE" id="PS00455">
    <property type="entry name" value="AMP_BINDING"/>
    <property type="match status" value="1"/>
</dbReference>
<dbReference type="PANTHER" id="PTHR43201">
    <property type="entry name" value="ACYL-COA SYNTHETASE"/>
    <property type="match status" value="1"/>
</dbReference>
<dbReference type="AlphaFoldDB" id="A0A6N3C8Y8"/>
<proteinExistence type="inferred from homology"/>
<evidence type="ECO:0000256" key="2">
    <source>
        <dbReference type="ARBA" id="ARBA00017625"/>
    </source>
</evidence>
<organism evidence="7">
    <name type="scientific">Staphylococcus simulans</name>
    <dbReference type="NCBI Taxonomy" id="1286"/>
    <lineage>
        <taxon>Bacteria</taxon>
        <taxon>Bacillati</taxon>
        <taxon>Bacillota</taxon>
        <taxon>Bacilli</taxon>
        <taxon>Bacillales</taxon>
        <taxon>Staphylococcaceae</taxon>
        <taxon>Staphylococcus</taxon>
    </lineage>
</organism>
<gene>
    <name evidence="7" type="primary">yhfT</name>
    <name evidence="7" type="ORF">SSLFYP27_01427</name>
</gene>
<evidence type="ECO:0000259" key="6">
    <source>
        <dbReference type="Pfam" id="PF13193"/>
    </source>
</evidence>
<evidence type="ECO:0000259" key="5">
    <source>
        <dbReference type="Pfam" id="PF00501"/>
    </source>
</evidence>
<dbReference type="EMBL" id="CACRUO010000031">
    <property type="protein sequence ID" value="VYU10297.1"/>
    <property type="molecule type" value="Genomic_DNA"/>
</dbReference>
<feature type="domain" description="AMP-binding enzyme C-terminal" evidence="6">
    <location>
        <begin position="371"/>
        <end position="444"/>
    </location>
</feature>
<name>A0A6N3C8Y8_STASI</name>
<accession>A0A6N3C8Y8</accession>
<dbReference type="PANTHER" id="PTHR43201:SF5">
    <property type="entry name" value="MEDIUM-CHAIN ACYL-COA LIGASE ACSF2, MITOCHONDRIAL"/>
    <property type="match status" value="1"/>
</dbReference>
<dbReference type="InterPro" id="IPR025110">
    <property type="entry name" value="AMP-bd_C"/>
</dbReference>
<dbReference type="Pfam" id="PF13193">
    <property type="entry name" value="AMP-binding_C"/>
    <property type="match status" value="1"/>
</dbReference>
<feature type="domain" description="AMP-dependent synthetase/ligase" evidence="5">
    <location>
        <begin position="36"/>
        <end position="324"/>
    </location>
</feature>
<dbReference type="SUPFAM" id="SSF56801">
    <property type="entry name" value="Acetyl-CoA synthetase-like"/>
    <property type="match status" value="1"/>
</dbReference>
<evidence type="ECO:0000256" key="4">
    <source>
        <dbReference type="ARBA" id="ARBA00032875"/>
    </source>
</evidence>
<dbReference type="InterPro" id="IPR000873">
    <property type="entry name" value="AMP-dep_synth/lig_dom"/>
</dbReference>
<dbReference type="Pfam" id="PF00501">
    <property type="entry name" value="AMP-binding"/>
    <property type="match status" value="1"/>
</dbReference>
<dbReference type="InterPro" id="IPR042099">
    <property type="entry name" value="ANL_N_sf"/>
</dbReference>
<sequence length="459" mass="52290">MSDIVIQTEASRLTKAQLNDVLNIDRGYIAQWANQTKSIGILIQDPAQFLRVYLAIQSSGYLPVVLDAKWTSEQLHQILNHYQITHVIADKKIEGVNSLRLEQLNEAETPSSQKVTSPTDDLLHIGFTSGTTGMPKAYYRNRYSWLVSYDANDDILNAPPSCVIAPGPIAHSLTLYAMMYAYHSHCPCYMQMDYHPAQLFHQLIEHPKAVVFIVPSVLEQILQLNTKKLRDISVTFLTSGAKLEPHTIKRFKESMPKSQVIEFFGTSEASFISYHHVTDYAPKNVGKLFKGVKVILTDDTGQKLSDPTQIGQLHVQSDMVFSGYVDGESISNQDTIATGDYAKMTEDQELILEGRVNNKVIVGGMNVYPEEVERVILETTPIQHVMVTGERHYELGEVLIAYYQTKQPITIREIKRDLRQYLERYKVPMRFIEVPEMLWTNSGKIARKEMDERYGRKEK</sequence>
<dbReference type="GO" id="GO:0006631">
    <property type="term" value="P:fatty acid metabolic process"/>
    <property type="evidence" value="ECO:0007669"/>
    <property type="project" value="TreeGrafter"/>
</dbReference>
<dbReference type="InterPro" id="IPR045851">
    <property type="entry name" value="AMP-bd_C_sf"/>
</dbReference>
<dbReference type="GO" id="GO:0031956">
    <property type="term" value="F:medium-chain fatty acid-CoA ligase activity"/>
    <property type="evidence" value="ECO:0007669"/>
    <property type="project" value="TreeGrafter"/>
</dbReference>
<dbReference type="Gene3D" id="3.30.300.30">
    <property type="match status" value="1"/>
</dbReference>
<keyword evidence="3 7" id="KW-0436">Ligase</keyword>
<dbReference type="RefSeq" id="WP_002479929.1">
    <property type="nucleotide sequence ID" value="NZ_CACRUO010000031.1"/>
</dbReference>
<reference evidence="7" key="1">
    <citation type="submission" date="2019-11" db="EMBL/GenBank/DDBJ databases">
        <authorList>
            <person name="Feng L."/>
        </authorList>
    </citation>
    <scope>NUCLEOTIDE SEQUENCE</scope>
    <source>
        <strain evidence="7">SsimulansLFYP27</strain>
    </source>
</reference>